<dbReference type="Pfam" id="PF00652">
    <property type="entry name" value="Ricin_B_lectin"/>
    <property type="match status" value="1"/>
</dbReference>
<reference evidence="16 17" key="1">
    <citation type="submission" date="2019-07" db="EMBL/GenBank/DDBJ databases">
        <title>Genomics analysis of Aphanomyces spp. identifies a new class of oomycete effector associated with host adaptation.</title>
        <authorList>
            <person name="Gaulin E."/>
        </authorList>
    </citation>
    <scope>NUCLEOTIDE SEQUENCE [LARGE SCALE GENOMIC DNA]</scope>
    <source>
        <strain evidence="16 17">ATCC 201684</strain>
    </source>
</reference>
<dbReference type="Gene3D" id="3.20.20.80">
    <property type="entry name" value="Glycosidases"/>
    <property type="match status" value="1"/>
</dbReference>
<accession>A0A6G0XGU5</accession>
<evidence type="ECO:0000313" key="16">
    <source>
        <dbReference type="EMBL" id="KAF0739293.1"/>
    </source>
</evidence>
<keyword evidence="17" id="KW-1185">Reference proteome</keyword>
<dbReference type="EC" id="3.2.1.39" evidence="3"/>
<dbReference type="GO" id="GO:0005886">
    <property type="term" value="C:plasma membrane"/>
    <property type="evidence" value="ECO:0007669"/>
    <property type="project" value="UniProtKB-SubCell"/>
</dbReference>
<dbReference type="InterPro" id="IPR050732">
    <property type="entry name" value="Beta-glucan_modifiers"/>
</dbReference>
<dbReference type="PANTHER" id="PTHR16631">
    <property type="entry name" value="GLUCAN 1,3-BETA-GLUCOSIDASE"/>
    <property type="match status" value="1"/>
</dbReference>
<sequence length="483" mass="53101">MAPSPEDPSSDGHVLAVSTSSAIVVVESEVLFKPPAVPAPPRRRRPLIAMVAGLLVVGAVVGVLVAHQRATSSASTTLAKVSSANGWSVCYDSYNNRDIAKHFSRIKERFSGVRTYQTQGVHNHIQAAAEAGLQINAGIWIQTGDVEADMNAAVWGAQHYPGAIKAIMVGNEELLSGYGEQFVIDKVNRMKQKLHDVGIWNIKVGSVQTDGGWLNAWSLPNVVDVMGVNIHPFFGGSEISKFNPIDDLTARWNIMKQRFGSKVVLTETGWPSQGSAINGHVPSYDMAKKYVSDVQNWAINGGGGGDLPAYFMFHDNPYKGQDFERAFGLANSNGDWKFDFSGDGSRNQPAGEIKGVVFVNGPYNYVLSVTSNRQVEFHPRWGGDWVYDEASFWTVRGPLLASWEANTHTDVCLDAWQPWNGGAVHVYPCDAGNANQQWNFDGTHLRHLTHKGFCLDMKYSTGGTPHLWSCLDVKLQQLQWWKV</sequence>
<dbReference type="AlphaFoldDB" id="A0A6G0XGU5"/>
<evidence type="ECO:0000256" key="14">
    <source>
        <dbReference type="SAM" id="Phobius"/>
    </source>
</evidence>
<proteinExistence type="predicted"/>
<dbReference type="GO" id="GO:0071555">
    <property type="term" value="P:cell wall organization"/>
    <property type="evidence" value="ECO:0007669"/>
    <property type="project" value="UniProtKB-KW"/>
</dbReference>
<evidence type="ECO:0000256" key="8">
    <source>
        <dbReference type="ARBA" id="ARBA00023277"/>
    </source>
</evidence>
<evidence type="ECO:0000256" key="9">
    <source>
        <dbReference type="ARBA" id="ARBA00023316"/>
    </source>
</evidence>
<dbReference type="InterPro" id="IPR017853">
    <property type="entry name" value="GH"/>
</dbReference>
<keyword evidence="10" id="KW-0624">Polysaccharide degradation</keyword>
<evidence type="ECO:0000256" key="12">
    <source>
        <dbReference type="ARBA" id="ARBA00042373"/>
    </source>
</evidence>
<evidence type="ECO:0000256" key="7">
    <source>
        <dbReference type="ARBA" id="ARBA00023180"/>
    </source>
</evidence>
<keyword evidence="6 14" id="KW-0472">Membrane</keyword>
<protein>
    <recommendedName>
        <fullName evidence="3">glucan endo-1,3-beta-D-glucosidase</fullName>
        <ecNumber evidence="3">3.2.1.39</ecNumber>
    </recommendedName>
    <alternativeName>
        <fullName evidence="13">Endo-1,3-beta-glucanase btgC</fullName>
    </alternativeName>
    <alternativeName>
        <fullName evidence="12">Laminarinase btgC</fullName>
    </alternativeName>
</protein>
<evidence type="ECO:0000256" key="13">
    <source>
        <dbReference type="ARBA" id="ARBA00043078"/>
    </source>
</evidence>
<dbReference type="Gene3D" id="2.80.10.50">
    <property type="match status" value="1"/>
</dbReference>
<keyword evidence="4" id="KW-1003">Cell membrane</keyword>
<dbReference type="Proteomes" id="UP000481153">
    <property type="component" value="Unassembled WGS sequence"/>
</dbReference>
<comment type="subcellular location">
    <subcellularLocation>
        <location evidence="2">Cell membrane</location>
    </subcellularLocation>
</comment>
<dbReference type="InterPro" id="IPR035992">
    <property type="entry name" value="Ricin_B-like_lectins"/>
</dbReference>
<comment type="caution">
    <text evidence="16">The sequence shown here is derived from an EMBL/GenBank/DDBJ whole genome shotgun (WGS) entry which is preliminary data.</text>
</comment>
<dbReference type="SUPFAM" id="SSF51445">
    <property type="entry name" value="(Trans)glycosidases"/>
    <property type="match status" value="1"/>
</dbReference>
<evidence type="ECO:0000259" key="15">
    <source>
        <dbReference type="Pfam" id="PF00652"/>
    </source>
</evidence>
<keyword evidence="14" id="KW-1133">Transmembrane helix</keyword>
<dbReference type="InterPro" id="IPR000772">
    <property type="entry name" value="Ricin_B_lectin"/>
</dbReference>
<evidence type="ECO:0000256" key="1">
    <source>
        <dbReference type="ARBA" id="ARBA00000382"/>
    </source>
</evidence>
<comment type="catalytic activity">
    <reaction evidence="1">
        <text>Hydrolysis of (1-&gt;3)-beta-D-glucosidic linkages in (1-&gt;3)-beta-D-glucans.</text>
        <dbReference type="EC" id="3.2.1.39"/>
    </reaction>
</comment>
<evidence type="ECO:0000313" key="17">
    <source>
        <dbReference type="Proteomes" id="UP000481153"/>
    </source>
</evidence>
<dbReference type="VEuPathDB" id="FungiDB:AeMF1_017319"/>
<evidence type="ECO:0000256" key="11">
    <source>
        <dbReference type="ARBA" id="ARBA00037649"/>
    </source>
</evidence>
<keyword evidence="8" id="KW-0119">Carbohydrate metabolism</keyword>
<evidence type="ECO:0000256" key="6">
    <source>
        <dbReference type="ARBA" id="ARBA00023136"/>
    </source>
</evidence>
<evidence type="ECO:0000256" key="5">
    <source>
        <dbReference type="ARBA" id="ARBA00022801"/>
    </source>
</evidence>
<name>A0A6G0XGU5_9STRA</name>
<dbReference type="GO" id="GO:0042973">
    <property type="term" value="F:glucan endo-1,3-beta-D-glucosidase activity"/>
    <property type="evidence" value="ECO:0007669"/>
    <property type="project" value="UniProtKB-EC"/>
</dbReference>
<evidence type="ECO:0000256" key="3">
    <source>
        <dbReference type="ARBA" id="ARBA00012780"/>
    </source>
</evidence>
<dbReference type="PANTHER" id="PTHR16631:SF17">
    <property type="entry name" value="GLUCAN ENDO-1,3-BETA-GLUCOSIDASE BTGC"/>
    <property type="match status" value="1"/>
</dbReference>
<gene>
    <name evidence="16" type="ORF">Ae201684_005069</name>
</gene>
<keyword evidence="9" id="KW-0961">Cell wall biogenesis/degradation</keyword>
<evidence type="ECO:0000256" key="4">
    <source>
        <dbReference type="ARBA" id="ARBA00022475"/>
    </source>
</evidence>
<evidence type="ECO:0000256" key="2">
    <source>
        <dbReference type="ARBA" id="ARBA00004236"/>
    </source>
</evidence>
<dbReference type="GO" id="GO:0000272">
    <property type="term" value="P:polysaccharide catabolic process"/>
    <property type="evidence" value="ECO:0007669"/>
    <property type="project" value="UniProtKB-KW"/>
</dbReference>
<dbReference type="PROSITE" id="PS50231">
    <property type="entry name" value="RICIN_B_LECTIN"/>
    <property type="match status" value="1"/>
</dbReference>
<dbReference type="SUPFAM" id="SSF50370">
    <property type="entry name" value="Ricin B-like lectins"/>
    <property type="match status" value="1"/>
</dbReference>
<dbReference type="EMBL" id="VJMJ01000065">
    <property type="protein sequence ID" value="KAF0739293.1"/>
    <property type="molecule type" value="Genomic_DNA"/>
</dbReference>
<feature type="domain" description="Ricin B lectin" evidence="15">
    <location>
        <begin position="406"/>
        <end position="474"/>
    </location>
</feature>
<keyword evidence="5" id="KW-0378">Hydrolase</keyword>
<keyword evidence="14" id="KW-0812">Transmembrane</keyword>
<evidence type="ECO:0000256" key="10">
    <source>
        <dbReference type="ARBA" id="ARBA00023326"/>
    </source>
</evidence>
<organism evidence="16 17">
    <name type="scientific">Aphanomyces euteiches</name>
    <dbReference type="NCBI Taxonomy" id="100861"/>
    <lineage>
        <taxon>Eukaryota</taxon>
        <taxon>Sar</taxon>
        <taxon>Stramenopiles</taxon>
        <taxon>Oomycota</taxon>
        <taxon>Saprolegniomycetes</taxon>
        <taxon>Saprolegniales</taxon>
        <taxon>Verrucalvaceae</taxon>
        <taxon>Aphanomyces</taxon>
    </lineage>
</organism>
<feature type="transmembrane region" description="Helical" evidence="14">
    <location>
        <begin position="47"/>
        <end position="66"/>
    </location>
</feature>
<keyword evidence="7" id="KW-0325">Glycoprotein</keyword>
<comment type="function">
    <text evidence="11">Glucanases play a role in cell expansion during growth, in cell-cell fusion during mating, and in spore release during sporulation. This enzyme may be involved in beta-glucan degradation. Active on laminarin and lichenan.</text>
</comment>